<dbReference type="PANTHER" id="PTHR30250">
    <property type="entry name" value="PST FAMILY PREDICTED COLANIC ACID TRANSPORTER"/>
    <property type="match status" value="1"/>
</dbReference>
<dbReference type="EMBL" id="CP053921">
    <property type="protein sequence ID" value="QKG70387.1"/>
    <property type="molecule type" value="Genomic_DNA"/>
</dbReference>
<evidence type="ECO:0000256" key="7">
    <source>
        <dbReference type="SAM" id="Phobius"/>
    </source>
</evidence>
<dbReference type="PANTHER" id="PTHR30250:SF10">
    <property type="entry name" value="LIPOPOLYSACCHARIDE BIOSYNTHESIS PROTEIN WZXC"/>
    <property type="match status" value="1"/>
</dbReference>
<evidence type="ECO:0000313" key="8">
    <source>
        <dbReference type="EMBL" id="QKG70387.1"/>
    </source>
</evidence>
<gene>
    <name evidence="8" type="ORF">HQR01_02840</name>
</gene>
<dbReference type="AlphaFoldDB" id="A0A7D4BT60"/>
<feature type="transmembrane region" description="Helical" evidence="7">
    <location>
        <begin position="141"/>
        <end position="161"/>
    </location>
</feature>
<comment type="similarity">
    <text evidence="2">Belongs to the polysaccharide synthase family.</text>
</comment>
<reference evidence="8 9" key="1">
    <citation type="submission" date="2020-05" db="EMBL/GenBank/DDBJ databases">
        <title>Erythrobacter mangrovi sp. nov., isolated from rhizosphere soil of mangrove plant (Kandelia candel).</title>
        <authorList>
            <person name="Ye Y.H."/>
        </authorList>
    </citation>
    <scope>NUCLEOTIDE SEQUENCE [LARGE SCALE GENOMIC DNA]</scope>
    <source>
        <strain evidence="8 9">EB310</strain>
    </source>
</reference>
<evidence type="ECO:0000256" key="2">
    <source>
        <dbReference type="ARBA" id="ARBA00007430"/>
    </source>
</evidence>
<evidence type="ECO:0000256" key="4">
    <source>
        <dbReference type="ARBA" id="ARBA00022692"/>
    </source>
</evidence>
<protein>
    <submittedName>
        <fullName evidence="8">Oligosaccharide flippase family protein</fullName>
    </submittedName>
</protein>
<evidence type="ECO:0000256" key="1">
    <source>
        <dbReference type="ARBA" id="ARBA00004651"/>
    </source>
</evidence>
<keyword evidence="6 7" id="KW-0472">Membrane</keyword>
<evidence type="ECO:0000256" key="6">
    <source>
        <dbReference type="ARBA" id="ARBA00023136"/>
    </source>
</evidence>
<dbReference type="Proteomes" id="UP000504693">
    <property type="component" value="Chromosome"/>
</dbReference>
<dbReference type="InterPro" id="IPR050833">
    <property type="entry name" value="Poly_Biosynth_Transport"/>
</dbReference>
<evidence type="ECO:0000256" key="3">
    <source>
        <dbReference type="ARBA" id="ARBA00022475"/>
    </source>
</evidence>
<dbReference type="Pfam" id="PF13440">
    <property type="entry name" value="Polysacc_synt_3"/>
    <property type="match status" value="1"/>
</dbReference>
<keyword evidence="5 7" id="KW-1133">Transmembrane helix</keyword>
<dbReference type="GO" id="GO:0005886">
    <property type="term" value="C:plasma membrane"/>
    <property type="evidence" value="ECO:0007669"/>
    <property type="project" value="UniProtKB-SubCell"/>
</dbReference>
<dbReference type="KEGG" id="emv:HQR01_02840"/>
<proteinExistence type="inferred from homology"/>
<organism evidence="8 9">
    <name type="scientific">Erythrobacter mangrovi</name>
    <dbReference type="NCBI Taxonomy" id="2739433"/>
    <lineage>
        <taxon>Bacteria</taxon>
        <taxon>Pseudomonadati</taxon>
        <taxon>Pseudomonadota</taxon>
        <taxon>Alphaproteobacteria</taxon>
        <taxon>Sphingomonadales</taxon>
        <taxon>Erythrobacteraceae</taxon>
        <taxon>Erythrobacter/Porphyrobacter group</taxon>
        <taxon>Erythrobacter</taxon>
    </lineage>
</organism>
<feature type="transmembrane region" description="Helical" evidence="7">
    <location>
        <begin position="111"/>
        <end position="129"/>
    </location>
</feature>
<comment type="subcellular location">
    <subcellularLocation>
        <location evidence="1">Cell membrane</location>
        <topology evidence="1">Multi-pass membrane protein</topology>
    </subcellularLocation>
</comment>
<evidence type="ECO:0000256" key="5">
    <source>
        <dbReference type="ARBA" id="ARBA00022989"/>
    </source>
</evidence>
<feature type="transmembrane region" description="Helical" evidence="7">
    <location>
        <begin position="12"/>
        <end position="31"/>
    </location>
</feature>
<keyword evidence="9" id="KW-1185">Reference proteome</keyword>
<sequence>MRSALAWRWGSQFVAQLFTWGATIMVVRLLVPVDYGLFAMSQVVVVALNFLNGWSFATSLIQADRVEKREVGQVFALLLLMNGTLAVAQPVLAPAAAAYYREPAVADLLRVQALIFATTPFIALPQALLSRRLEFRAQAVANLASAIVGALTALALAWFGFGVWALVYAPILAFATRGVMMTIATRTLPLPVFDFRGAGRLIGFGGTLTLCQLF</sequence>
<name>A0A7D4BT60_9SPHN</name>
<feature type="transmembrane region" description="Helical" evidence="7">
    <location>
        <begin position="37"/>
        <end position="62"/>
    </location>
</feature>
<keyword evidence="3" id="KW-1003">Cell membrane</keyword>
<feature type="transmembrane region" description="Helical" evidence="7">
    <location>
        <begin position="74"/>
        <end position="99"/>
    </location>
</feature>
<evidence type="ECO:0000313" key="9">
    <source>
        <dbReference type="Proteomes" id="UP000504693"/>
    </source>
</evidence>
<keyword evidence="4 7" id="KW-0812">Transmembrane</keyword>
<accession>A0A7D4BT60</accession>